<evidence type="ECO:0000313" key="3">
    <source>
        <dbReference type="Proteomes" id="UP000601108"/>
    </source>
</evidence>
<organism evidence="2 3">
    <name type="scientific">Aquimarina muelleri</name>
    <dbReference type="NCBI Taxonomy" id="279356"/>
    <lineage>
        <taxon>Bacteria</taxon>
        <taxon>Pseudomonadati</taxon>
        <taxon>Bacteroidota</taxon>
        <taxon>Flavobacteriia</taxon>
        <taxon>Flavobacteriales</taxon>
        <taxon>Flavobacteriaceae</taxon>
        <taxon>Aquimarina</taxon>
    </lineage>
</organism>
<feature type="chain" id="PRO_5036909030" description="YtkA-like domain-containing protein" evidence="1">
    <location>
        <begin position="21"/>
        <end position="281"/>
    </location>
</feature>
<reference evidence="2 3" key="1">
    <citation type="journal article" date="2014" name="Int. J. Syst. Evol. Microbiol.">
        <title>Complete genome sequence of Corynebacterium casei LMG S-19264T (=DSM 44701T), isolated from a smear-ripened cheese.</title>
        <authorList>
            <consortium name="US DOE Joint Genome Institute (JGI-PGF)"/>
            <person name="Walter F."/>
            <person name="Albersmeier A."/>
            <person name="Kalinowski J."/>
            <person name="Ruckert C."/>
        </authorList>
    </citation>
    <scope>NUCLEOTIDE SEQUENCE [LARGE SCALE GENOMIC DNA]</scope>
    <source>
        <strain evidence="2 3">KCTC 12285</strain>
    </source>
</reference>
<dbReference type="Proteomes" id="UP000601108">
    <property type="component" value="Unassembled WGS sequence"/>
</dbReference>
<sequence>MKLIYILPVVFLTFFISCSSDDDNDTTSLNEIENLIKVKDITNDTHTIEIYTQNGKFYTGYNNISIRIKDNVEKKYIESATISWSPMMQMETMKHSCPKSEVSKVSDKNTVYNGFIIYQMTGMNNTGWSLKITYIIDNQEYEAEDTIMVMQSDKQNVTTIMGSDDVKYILALLEPSTPKIAVNDIIIGLYKMENIMKFPVVENYTIALDPRMPSMGNHSSPNNQDLTYSIKEQIYNGKLSLTMSGYWMLNLKLINDKGLVLKGEDITDSNTQSSLYLEIEF</sequence>
<name>A0A918JW35_9FLAO</name>
<dbReference type="EMBL" id="BMWS01000011">
    <property type="protein sequence ID" value="GGX17803.1"/>
    <property type="molecule type" value="Genomic_DNA"/>
</dbReference>
<gene>
    <name evidence="2" type="ORF">GCM10007384_19010</name>
</gene>
<dbReference type="RefSeq" id="WP_035089326.1">
    <property type="nucleotide sequence ID" value="NZ_BMWS01000011.1"/>
</dbReference>
<keyword evidence="3" id="KW-1185">Reference proteome</keyword>
<accession>A0A918JW35</accession>
<protein>
    <recommendedName>
        <fullName evidence="4">YtkA-like domain-containing protein</fullName>
    </recommendedName>
</protein>
<feature type="signal peptide" evidence="1">
    <location>
        <begin position="1"/>
        <end position="20"/>
    </location>
</feature>
<keyword evidence="1" id="KW-0732">Signal</keyword>
<dbReference type="PROSITE" id="PS51257">
    <property type="entry name" value="PROKAR_LIPOPROTEIN"/>
    <property type="match status" value="1"/>
</dbReference>
<comment type="caution">
    <text evidence="2">The sequence shown here is derived from an EMBL/GenBank/DDBJ whole genome shotgun (WGS) entry which is preliminary data.</text>
</comment>
<evidence type="ECO:0008006" key="4">
    <source>
        <dbReference type="Google" id="ProtNLM"/>
    </source>
</evidence>
<evidence type="ECO:0000313" key="2">
    <source>
        <dbReference type="EMBL" id="GGX17803.1"/>
    </source>
</evidence>
<proteinExistence type="predicted"/>
<dbReference type="AlphaFoldDB" id="A0A918JW35"/>
<evidence type="ECO:0000256" key="1">
    <source>
        <dbReference type="SAM" id="SignalP"/>
    </source>
</evidence>